<feature type="region of interest" description="Disordered" evidence="1">
    <location>
        <begin position="629"/>
        <end position="679"/>
    </location>
</feature>
<organism evidence="2">
    <name type="scientific">Siphoviridae sp. ctpnN3</name>
    <dbReference type="NCBI Taxonomy" id="2825677"/>
    <lineage>
        <taxon>Viruses</taxon>
        <taxon>Duplodnaviria</taxon>
        <taxon>Heunggongvirae</taxon>
        <taxon>Uroviricota</taxon>
        <taxon>Caudoviricetes</taxon>
    </lineage>
</organism>
<proteinExistence type="predicted"/>
<protein>
    <submittedName>
        <fullName evidence="2">Uncharacterized protein</fullName>
    </submittedName>
</protein>
<name>A0A8S5QD64_9CAUD</name>
<reference evidence="2" key="1">
    <citation type="journal article" date="2021" name="Proc. Natl. Acad. Sci. U.S.A.">
        <title>A Catalog of Tens of Thousands of Viruses from Human Metagenomes Reveals Hidden Associations with Chronic Diseases.</title>
        <authorList>
            <person name="Tisza M.J."/>
            <person name="Buck C.B."/>
        </authorList>
    </citation>
    <scope>NUCLEOTIDE SEQUENCE</scope>
    <source>
        <strain evidence="2">CtpnN3</strain>
    </source>
</reference>
<accession>A0A8S5QD64</accession>
<dbReference type="EMBL" id="BK015632">
    <property type="protein sequence ID" value="DAE16890.1"/>
    <property type="molecule type" value="Genomic_DNA"/>
</dbReference>
<evidence type="ECO:0000313" key="2">
    <source>
        <dbReference type="EMBL" id="DAE16890.1"/>
    </source>
</evidence>
<evidence type="ECO:0000256" key="1">
    <source>
        <dbReference type="SAM" id="MobiDB-lite"/>
    </source>
</evidence>
<sequence>MKTVPVPAHDPDWLALDMPTRDRVYCWLAALSDLPSGLPICGTGGIIDRLAKAMGCSKGLAKKRYYAWREDPGNWRAMVNGNTLKSRTANTGVHSPRFVAWGKAILDKHQRSEQQGILEIQHRIISGREQVPGFEDWTKATLPPGCSAANLRKVLARTKAEKQQGKWGSRAAAAVLPYVRTSRVGLPVGGQYMFDDVWHDHYVTFAGKPVRVLEFGAHDVASGCRFDWGHMPFVTLPDDPKKRKALDNEMFRLFLANILYSTGYHPDGCLLMMEHGTANLSEKYIAALHDRTGGVIRVGMGGMTGAGNALMGGWAGRGAGNPRYKAMIECLHSLIHNVLGALPGQSGRDRRQPESTDGMIAYQDKLCKALPRLGEYADMIKSPFLDFYQFSLILRDVYAIINNRTNHALEGWRECGHMIREYALAEGVWTPENKLPDPTRGQAELQAWQAIRALVLADPSRLRETRLSPAAVWEQGKKQLWRIPLDLYVTLLGPEKVRTLTVKRGYMTLQDKTLSPEPRIYHAYYTDLDDGRRHELADDKHDVVINPFKPDTVIVLDKRGGILGAAPLSVAAARNDEDAVKSQMGLIASRRADLMMDYKVRNAPAKESVAALKEHNDAVLRLARQQPDALPDDRDALPGAPSVPGVDVFAAPSFPDREDEPEPETGAEYHLSLEDMIPG</sequence>